<proteinExistence type="predicted"/>
<feature type="region of interest" description="Disordered" evidence="1">
    <location>
        <begin position="37"/>
        <end position="56"/>
    </location>
</feature>
<keyword evidence="2" id="KW-0732">Signal</keyword>
<dbReference type="AlphaFoldDB" id="A0A1I0IED8"/>
<feature type="signal peptide" evidence="2">
    <location>
        <begin position="1"/>
        <end position="22"/>
    </location>
</feature>
<name>A0A1I0IED8_9GAMM</name>
<dbReference type="Proteomes" id="UP000198762">
    <property type="component" value="Unassembled WGS sequence"/>
</dbReference>
<evidence type="ECO:0000256" key="1">
    <source>
        <dbReference type="SAM" id="MobiDB-lite"/>
    </source>
</evidence>
<sequence length="56" mass="5830">MKLNKNKTISLLSALAVGVTLASTNTQAVQLRHATGYAPGSMGAESTTTYAEAMEE</sequence>
<evidence type="ECO:0000256" key="2">
    <source>
        <dbReference type="SAM" id="SignalP"/>
    </source>
</evidence>
<evidence type="ECO:0000313" key="4">
    <source>
        <dbReference type="Proteomes" id="UP000198762"/>
    </source>
</evidence>
<keyword evidence="4" id="KW-1185">Reference proteome</keyword>
<accession>A0A1I0IED8</accession>
<evidence type="ECO:0000313" key="3">
    <source>
        <dbReference type="EMBL" id="SET95159.1"/>
    </source>
</evidence>
<feature type="chain" id="PRO_5011440677" evidence="2">
    <location>
        <begin position="23"/>
        <end position="56"/>
    </location>
</feature>
<protein>
    <submittedName>
        <fullName evidence="3">Uncharacterized protein</fullName>
    </submittedName>
</protein>
<dbReference type="EMBL" id="FOHZ01000063">
    <property type="protein sequence ID" value="SET95159.1"/>
    <property type="molecule type" value="Genomic_DNA"/>
</dbReference>
<organism evidence="3 4">
    <name type="scientific">Marinobacter segnicrescens</name>
    <dbReference type="NCBI Taxonomy" id="430453"/>
    <lineage>
        <taxon>Bacteria</taxon>
        <taxon>Pseudomonadati</taxon>
        <taxon>Pseudomonadota</taxon>
        <taxon>Gammaproteobacteria</taxon>
        <taxon>Pseudomonadales</taxon>
        <taxon>Marinobacteraceae</taxon>
        <taxon>Marinobacter</taxon>
    </lineage>
</organism>
<gene>
    <name evidence="3" type="ORF">SAMN04487962_1632</name>
</gene>
<feature type="non-terminal residue" evidence="3">
    <location>
        <position position="56"/>
    </location>
</feature>
<reference evidence="4" key="1">
    <citation type="submission" date="2016-10" db="EMBL/GenBank/DDBJ databases">
        <authorList>
            <person name="Varghese N."/>
            <person name="Submissions S."/>
        </authorList>
    </citation>
    <scope>NUCLEOTIDE SEQUENCE [LARGE SCALE GENOMIC DNA]</scope>
    <source>
        <strain evidence="4">CGMCC 1.6489</strain>
    </source>
</reference>